<sequence>MANIINKTSKIKLQTNSNVKDYGNHPFFVNKAKKSKAFLDEHGFPKELLEKKKVSF</sequence>
<comment type="caution">
    <text evidence="1">The sequence shown here is derived from an EMBL/GenBank/DDBJ whole genome shotgun (WGS) entry which is preliminary data.</text>
</comment>
<accession>A0ABW9JJD2</accession>
<dbReference type="EMBL" id="SRMP02000025">
    <property type="protein sequence ID" value="MFN0292519.1"/>
    <property type="molecule type" value="Genomic_DNA"/>
</dbReference>
<dbReference type="RefSeq" id="WP_171047044.1">
    <property type="nucleotide sequence ID" value="NZ_SRMP02000025.1"/>
</dbReference>
<proteinExistence type="predicted"/>
<dbReference type="Proteomes" id="UP001517367">
    <property type="component" value="Unassembled WGS sequence"/>
</dbReference>
<keyword evidence="2" id="KW-1185">Reference proteome</keyword>
<evidence type="ECO:0000313" key="2">
    <source>
        <dbReference type="Proteomes" id="UP001517367"/>
    </source>
</evidence>
<protein>
    <submittedName>
        <fullName evidence="1">Uncharacterized protein</fullName>
    </submittedName>
</protein>
<reference evidence="1 2" key="1">
    <citation type="submission" date="2024-12" db="EMBL/GenBank/DDBJ databases">
        <authorList>
            <person name="Hu S."/>
        </authorList>
    </citation>
    <scope>NUCLEOTIDE SEQUENCE [LARGE SCALE GENOMIC DNA]</scope>
    <source>
        <strain evidence="1 2">P-25</strain>
    </source>
</reference>
<organism evidence="1 2">
    <name type="scientific">Pedobacter helvus</name>
    <dbReference type="NCBI Taxonomy" id="2563444"/>
    <lineage>
        <taxon>Bacteria</taxon>
        <taxon>Pseudomonadati</taxon>
        <taxon>Bacteroidota</taxon>
        <taxon>Sphingobacteriia</taxon>
        <taxon>Sphingobacteriales</taxon>
        <taxon>Sphingobacteriaceae</taxon>
        <taxon>Pedobacter</taxon>
    </lineage>
</organism>
<evidence type="ECO:0000313" key="1">
    <source>
        <dbReference type="EMBL" id="MFN0292519.1"/>
    </source>
</evidence>
<name>A0ABW9JJD2_9SPHI</name>
<gene>
    <name evidence="1" type="ORF">E5L68_014030</name>
</gene>